<evidence type="ECO:0000313" key="1">
    <source>
        <dbReference type="EMBL" id="GGA82305.1"/>
    </source>
</evidence>
<gene>
    <name evidence="1" type="ORF">GCM10011369_25350</name>
</gene>
<accession>A0A8J2XN36</accession>
<reference evidence="2" key="1">
    <citation type="journal article" date="2019" name="Int. J. Syst. Evol. Microbiol.">
        <title>The Global Catalogue of Microorganisms (GCM) 10K type strain sequencing project: providing services to taxonomists for standard genome sequencing and annotation.</title>
        <authorList>
            <consortium name="The Broad Institute Genomics Platform"/>
            <consortium name="The Broad Institute Genome Sequencing Center for Infectious Disease"/>
            <person name="Wu L."/>
            <person name="Ma J."/>
        </authorList>
    </citation>
    <scope>NUCLEOTIDE SEQUENCE [LARGE SCALE GENOMIC DNA]</scope>
    <source>
        <strain evidence="2">CGMCC 1.10130</strain>
    </source>
</reference>
<name>A0A8J2XN36_9GAMM</name>
<keyword evidence="2" id="KW-1185">Reference proteome</keyword>
<protein>
    <recommendedName>
        <fullName evidence="3">DUF3025 domain-containing protein</fullName>
    </recommendedName>
</protein>
<organism evidence="1 2">
    <name type="scientific">Neiella marina</name>
    <dbReference type="NCBI Taxonomy" id="508461"/>
    <lineage>
        <taxon>Bacteria</taxon>
        <taxon>Pseudomonadati</taxon>
        <taxon>Pseudomonadota</taxon>
        <taxon>Gammaproteobacteria</taxon>
        <taxon>Alteromonadales</taxon>
        <taxon>Echinimonadaceae</taxon>
        <taxon>Neiella</taxon>
    </lineage>
</organism>
<dbReference type="Proteomes" id="UP000619743">
    <property type="component" value="Unassembled WGS sequence"/>
</dbReference>
<evidence type="ECO:0008006" key="3">
    <source>
        <dbReference type="Google" id="ProtNLM"/>
    </source>
</evidence>
<dbReference type="AlphaFoldDB" id="A0A8J2XN36"/>
<comment type="caution">
    <text evidence="1">The sequence shown here is derived from an EMBL/GenBank/DDBJ whole genome shotgun (WGS) entry which is preliminary data.</text>
</comment>
<evidence type="ECO:0000313" key="2">
    <source>
        <dbReference type="Proteomes" id="UP000619743"/>
    </source>
</evidence>
<dbReference type="Pfam" id="PF11227">
    <property type="entry name" value="DUF3025"/>
    <property type="match status" value="1"/>
</dbReference>
<dbReference type="InterPro" id="IPR021390">
    <property type="entry name" value="DUF3025"/>
</dbReference>
<proteinExistence type="predicted"/>
<sequence>MLAQRLQLSGIDLIAQTTFDQTGLSYESYVADFNAVPTRNNWHDFFNAVIWSQFPLSKQVMNQLHVTDISRYGKRRTKRRDALTLLDECGVLLLCSDSKWSDALAAHQWHDLFWHWRSGWGQSIVPLVIGHALYEQAFTPHIGWCGKALVLNVDQAFSSLTKTQQYAEADRLLAAKLPTLESPRQLKPLPILGVPGWHQEPVEASFFDNQSYFRPKRID</sequence>
<dbReference type="EMBL" id="BMDX01000013">
    <property type="protein sequence ID" value="GGA82305.1"/>
    <property type="molecule type" value="Genomic_DNA"/>
</dbReference>